<dbReference type="InterPro" id="IPR029044">
    <property type="entry name" value="Nucleotide-diphossugar_trans"/>
</dbReference>
<organism evidence="2 3">
    <name type="scientific">Rhizobium meliloti</name>
    <name type="common">Ensifer meliloti</name>
    <name type="synonym">Sinorhizobium meliloti</name>
    <dbReference type="NCBI Taxonomy" id="382"/>
    <lineage>
        <taxon>Bacteria</taxon>
        <taxon>Pseudomonadati</taxon>
        <taxon>Pseudomonadota</taxon>
        <taxon>Alphaproteobacteria</taxon>
        <taxon>Hyphomicrobiales</taxon>
        <taxon>Rhizobiaceae</taxon>
        <taxon>Sinorhizobium/Ensifer group</taxon>
        <taxon>Sinorhizobium</taxon>
    </lineage>
</organism>
<proteinExistence type="predicted"/>
<comment type="caution">
    <text evidence="2">The sequence shown here is derived from an EMBL/GenBank/DDBJ whole genome shotgun (WGS) entry which is preliminary data.</text>
</comment>
<reference evidence="2 3" key="1">
    <citation type="journal article" date="2013" name="Genome Biol.">
        <title>Comparative genomics of the core and accessory genomes of 48 Sinorhizobium strains comprising five genospecies.</title>
        <authorList>
            <person name="Sugawara M."/>
            <person name="Epstein B."/>
            <person name="Badgley B.D."/>
            <person name="Unno T."/>
            <person name="Xu L."/>
            <person name="Reese J."/>
            <person name="Gyaneshwar P."/>
            <person name="Denny R."/>
            <person name="Mudge J."/>
            <person name="Bharti A.K."/>
            <person name="Farmer A.D."/>
            <person name="May G.D."/>
            <person name="Woodward J.E."/>
            <person name="Medigue C."/>
            <person name="Vallenet D."/>
            <person name="Lajus A."/>
            <person name="Rouy Z."/>
            <person name="Martinez-Vaz B."/>
            <person name="Tiffin P."/>
            <person name="Young N.D."/>
            <person name="Sadowsky M.J."/>
        </authorList>
    </citation>
    <scope>NUCLEOTIDE SEQUENCE [LARGE SCALE GENOMIC DNA]</scope>
    <source>
        <strain evidence="2 3">N6B1</strain>
    </source>
</reference>
<sequence length="75" mass="8264">MRHHRGRNDSFKDPVAVCSQVEGVRLEREPNPGPDPARNRGALVAKAELLPFVDADCVVQPGWPPSHGQFPPMLI</sequence>
<evidence type="ECO:0000313" key="2">
    <source>
        <dbReference type="EMBL" id="MQW37656.1"/>
    </source>
</evidence>
<dbReference type="RefSeq" id="WP_127591235.1">
    <property type="nucleotide sequence ID" value="NZ_RPHN01000108.1"/>
</dbReference>
<gene>
    <name evidence="2" type="ORF">GHK53_34165</name>
</gene>
<accession>A0AAW9TYY5</accession>
<dbReference type="AlphaFoldDB" id="A0AAW9TYY5"/>
<dbReference type="Gene3D" id="3.90.550.10">
    <property type="entry name" value="Spore Coat Polysaccharide Biosynthesis Protein SpsA, Chain A"/>
    <property type="match status" value="1"/>
</dbReference>
<evidence type="ECO:0000313" key="3">
    <source>
        <dbReference type="Proteomes" id="UP000429484"/>
    </source>
</evidence>
<dbReference type="InterPro" id="IPR001173">
    <property type="entry name" value="Glyco_trans_2-like"/>
</dbReference>
<protein>
    <submittedName>
        <fullName evidence="2">Glycosyltransferase</fullName>
    </submittedName>
</protein>
<dbReference type="Proteomes" id="UP000429484">
    <property type="component" value="Unassembled WGS sequence"/>
</dbReference>
<dbReference type="CDD" id="cd00761">
    <property type="entry name" value="Glyco_tranf_GTA_type"/>
    <property type="match status" value="1"/>
</dbReference>
<feature type="domain" description="Glycosyltransferase 2-like" evidence="1">
    <location>
        <begin position="15"/>
        <end position="64"/>
    </location>
</feature>
<evidence type="ECO:0000259" key="1">
    <source>
        <dbReference type="Pfam" id="PF00535"/>
    </source>
</evidence>
<dbReference type="Pfam" id="PF00535">
    <property type="entry name" value="Glycos_transf_2"/>
    <property type="match status" value="1"/>
</dbReference>
<name>A0AAW9TYY5_RHIML</name>
<dbReference type="SUPFAM" id="SSF53448">
    <property type="entry name" value="Nucleotide-diphospho-sugar transferases"/>
    <property type="match status" value="1"/>
</dbReference>
<dbReference type="EMBL" id="WISR01000275">
    <property type="protein sequence ID" value="MQW37656.1"/>
    <property type="molecule type" value="Genomic_DNA"/>
</dbReference>